<dbReference type="AlphaFoldDB" id="C7N4K9"/>
<dbReference type="Pfam" id="PF19127">
    <property type="entry name" value="Choline_bind_3"/>
    <property type="match status" value="3"/>
</dbReference>
<dbReference type="InterPro" id="IPR018337">
    <property type="entry name" value="Cell_wall/Cho-bd_repeat"/>
</dbReference>
<sequence>MPSWRRSKVLFAIVCLAAAIAVSAAMPAVAHADGDRIHILMFKYSADCIVLESDGRFGVVDCAEDSYYPDGSDERYPWRDYISTEERSNTDQVIGYLDSIGANTENVEFLVGTHPHSDHIANAPQVIERYLPDRVYTPEYSDDYITEPSQLWDNLFVYDRLVEAAEANGSALIRHFYPDAPVTPEEGSDVGCSEFDLGSMHITLLNTDESYKETGVYGANAFSLGVLVEANGQRAFLAGDINNIPESSGGKSTEDNIAPLIGDVDVLKLGHHGNKNSNTANFLYTLSPEIAVQTGKSYQLVAESKDVLLELGSAYYCTDLALEQGVTEIIVELDAGGSYVSNVESMPMIKVHEEDGLAHAYLYGEPYAYTGWLSDATRYWYFDNSPVAAADTWVKIDGKWYRYDESSNPITGWFDEDEARYYLNAKGVMATGWKQIDGSWYYFGSNGVMQSGGWKKIDGSWYYLTSSGAAMTGWMKQGKVWYWFAPNAVMATGWKNIDGSWYLFDSSGGMKTGWQKVGGAWYYLDSKGAMITGWLKIDDVQYYFRDSGAAAVGWVRFGDDWYHFGSSGAMQTGWLKSGGTYYYLKSSGVMATGWQKVGGAWYWFKDSGTMQTGWLKLNGTWYYFKSSGAMVTGSQVIGGKQYRFSSSGAML</sequence>
<evidence type="ECO:0000313" key="5">
    <source>
        <dbReference type="EMBL" id="ACV21844.1"/>
    </source>
</evidence>
<dbReference type="HOGENOM" id="CLU_015019_0_0_11"/>
<dbReference type="InterPro" id="IPR052159">
    <property type="entry name" value="Competence_DNA_uptake"/>
</dbReference>
<keyword evidence="1" id="KW-0677">Repeat</keyword>
<evidence type="ECO:0000256" key="2">
    <source>
        <dbReference type="PROSITE-ProRule" id="PRU00591"/>
    </source>
</evidence>
<feature type="signal peptide" evidence="3">
    <location>
        <begin position="1"/>
        <end position="32"/>
    </location>
</feature>
<name>C7N4K9_SLAHD</name>
<dbReference type="KEGG" id="shi:Shel_07880"/>
<gene>
    <name evidence="5" type="ordered locus">Shel_07880</name>
</gene>
<dbReference type="STRING" id="471855.Shel_07880"/>
<dbReference type="Pfam" id="PF00753">
    <property type="entry name" value="Lactamase_B"/>
    <property type="match status" value="1"/>
</dbReference>
<dbReference type="Pfam" id="PF01473">
    <property type="entry name" value="Choline_bind_1"/>
    <property type="match status" value="5"/>
</dbReference>
<dbReference type="eggNOG" id="COG5263">
    <property type="taxonomic scope" value="Bacteria"/>
</dbReference>
<feature type="chain" id="PRO_5002980781" evidence="3">
    <location>
        <begin position="33"/>
        <end position="651"/>
    </location>
</feature>
<dbReference type="SUPFAM" id="SSF69360">
    <property type="entry name" value="Cell wall binding repeat"/>
    <property type="match status" value="2"/>
</dbReference>
<feature type="repeat" description="Cell wall-binding" evidence="2">
    <location>
        <begin position="511"/>
        <end position="530"/>
    </location>
</feature>
<proteinExistence type="predicted"/>
<dbReference type="Proteomes" id="UP000002026">
    <property type="component" value="Chromosome"/>
</dbReference>
<evidence type="ECO:0000256" key="1">
    <source>
        <dbReference type="ARBA" id="ARBA00022737"/>
    </source>
</evidence>
<accession>C7N4K9</accession>
<evidence type="ECO:0000256" key="3">
    <source>
        <dbReference type="SAM" id="SignalP"/>
    </source>
</evidence>
<dbReference type="EMBL" id="CP001684">
    <property type="protein sequence ID" value="ACV21844.1"/>
    <property type="molecule type" value="Genomic_DNA"/>
</dbReference>
<dbReference type="SUPFAM" id="SSF56281">
    <property type="entry name" value="Metallo-hydrolase/oxidoreductase"/>
    <property type="match status" value="1"/>
</dbReference>
<feature type="repeat" description="Cell wall-binding" evidence="2">
    <location>
        <begin position="430"/>
        <end position="449"/>
    </location>
</feature>
<feature type="repeat" description="Cell wall-binding" evidence="2">
    <location>
        <begin position="591"/>
        <end position="610"/>
    </location>
</feature>
<dbReference type="InterPro" id="IPR036866">
    <property type="entry name" value="RibonucZ/Hydroxyglut_hydro"/>
</dbReference>
<reference evidence="5 6" key="1">
    <citation type="journal article" date="2009" name="Stand. Genomic Sci.">
        <title>Complete genome sequence of Slackia heliotrinireducens type strain (RHS 1).</title>
        <authorList>
            <person name="Pukall R."/>
            <person name="Lapidus A."/>
            <person name="Nolan M."/>
            <person name="Copeland A."/>
            <person name="Glavina Del Rio T."/>
            <person name="Lucas S."/>
            <person name="Chen F."/>
            <person name="Tice H."/>
            <person name="Cheng J.F."/>
            <person name="Chertkov O."/>
            <person name="Bruce D."/>
            <person name="Goodwin L."/>
            <person name="Kuske C."/>
            <person name="Brettin T."/>
            <person name="Detter J.C."/>
            <person name="Han C."/>
            <person name="Pitluck S."/>
            <person name="Pati A."/>
            <person name="Mavrommatis K."/>
            <person name="Ivanova N."/>
            <person name="Ovchinnikova G."/>
            <person name="Chen A."/>
            <person name="Palaniappan K."/>
            <person name="Schneider S."/>
            <person name="Rohde M."/>
            <person name="Chain P."/>
            <person name="D'haeseleer P."/>
            <person name="Goker M."/>
            <person name="Bristow J."/>
            <person name="Eisen J.A."/>
            <person name="Markowitz V."/>
            <person name="Kyrpides N.C."/>
            <person name="Klenk H.P."/>
            <person name="Hugenholtz P."/>
        </authorList>
    </citation>
    <scope>NUCLEOTIDE SEQUENCE [LARGE SCALE GENOMIC DNA]</scope>
    <source>
        <strain evidence="6">ATCC 29202 / DSM 20476 / NCTC 11029 / RHS 1</strain>
    </source>
</reference>
<dbReference type="InterPro" id="IPR001279">
    <property type="entry name" value="Metallo-B-lactamas"/>
</dbReference>
<dbReference type="PROSITE" id="PS51170">
    <property type="entry name" value="CW"/>
    <property type="match status" value="7"/>
</dbReference>
<feature type="repeat" description="Cell wall-binding" evidence="2">
    <location>
        <begin position="571"/>
        <end position="590"/>
    </location>
</feature>
<keyword evidence="6" id="KW-1185">Reference proteome</keyword>
<dbReference type="eggNOG" id="COG2333">
    <property type="taxonomic scope" value="Bacteria"/>
</dbReference>
<dbReference type="PANTHER" id="PTHR30619:SF7">
    <property type="entry name" value="BETA-LACTAMASE DOMAIN PROTEIN"/>
    <property type="match status" value="1"/>
</dbReference>
<protein>
    <submittedName>
        <fullName evidence="5">Glucan-binding domain-containing protein</fullName>
    </submittedName>
</protein>
<organism evidence="5 6">
    <name type="scientific">Slackia heliotrinireducens (strain ATCC 29202 / DSM 20476 / NCTC 11029 / RHS 1)</name>
    <name type="common">Peptococcus heliotrinreducens</name>
    <dbReference type="NCBI Taxonomy" id="471855"/>
    <lineage>
        <taxon>Bacteria</taxon>
        <taxon>Bacillati</taxon>
        <taxon>Actinomycetota</taxon>
        <taxon>Coriobacteriia</taxon>
        <taxon>Eggerthellales</taxon>
        <taxon>Eggerthellaceae</taxon>
        <taxon>Slackia</taxon>
    </lineage>
</organism>
<dbReference type="PANTHER" id="PTHR30619">
    <property type="entry name" value="DNA INTERNALIZATION/COMPETENCE PROTEIN COMEC/REC2"/>
    <property type="match status" value="1"/>
</dbReference>
<feature type="domain" description="Metallo-beta-lactamase" evidence="4">
    <location>
        <begin position="48"/>
        <end position="189"/>
    </location>
</feature>
<dbReference type="Gene3D" id="2.10.270.10">
    <property type="entry name" value="Cholin Binding"/>
    <property type="match status" value="5"/>
</dbReference>
<dbReference type="Gene3D" id="3.60.15.10">
    <property type="entry name" value="Ribonuclease Z/Hydroxyacylglutathione hydrolase-like"/>
    <property type="match status" value="1"/>
</dbReference>
<evidence type="ECO:0000313" key="6">
    <source>
        <dbReference type="Proteomes" id="UP000002026"/>
    </source>
</evidence>
<evidence type="ECO:0000259" key="4">
    <source>
        <dbReference type="Pfam" id="PF00753"/>
    </source>
</evidence>
<feature type="repeat" description="Cell wall-binding" evidence="2">
    <location>
        <begin position="491"/>
        <end position="510"/>
    </location>
</feature>
<feature type="repeat" description="Cell wall-binding" evidence="2">
    <location>
        <begin position="611"/>
        <end position="630"/>
    </location>
</feature>
<keyword evidence="3" id="KW-0732">Signal</keyword>
<feature type="repeat" description="Cell wall-binding" evidence="2">
    <location>
        <begin position="451"/>
        <end position="470"/>
    </location>
</feature>